<keyword evidence="3" id="KW-1185">Reference proteome</keyword>
<organism evidence="2 3">
    <name type="scientific">Vespula germanica</name>
    <name type="common">German yellow jacket</name>
    <name type="synonym">Paravespula germanica</name>
    <dbReference type="NCBI Taxonomy" id="30212"/>
    <lineage>
        <taxon>Eukaryota</taxon>
        <taxon>Metazoa</taxon>
        <taxon>Ecdysozoa</taxon>
        <taxon>Arthropoda</taxon>
        <taxon>Hexapoda</taxon>
        <taxon>Insecta</taxon>
        <taxon>Pterygota</taxon>
        <taxon>Neoptera</taxon>
        <taxon>Endopterygota</taxon>
        <taxon>Hymenoptera</taxon>
        <taxon>Apocrita</taxon>
        <taxon>Aculeata</taxon>
        <taxon>Vespoidea</taxon>
        <taxon>Vespidae</taxon>
        <taxon>Vespinae</taxon>
        <taxon>Vespula</taxon>
    </lineage>
</organism>
<gene>
    <name evidence="2" type="ORF">HZH68_012385</name>
</gene>
<feature type="region of interest" description="Disordered" evidence="1">
    <location>
        <begin position="1"/>
        <end position="76"/>
    </location>
</feature>
<evidence type="ECO:0000313" key="3">
    <source>
        <dbReference type="Proteomes" id="UP000617340"/>
    </source>
</evidence>
<comment type="caution">
    <text evidence="2">The sequence shown here is derived from an EMBL/GenBank/DDBJ whole genome shotgun (WGS) entry which is preliminary data.</text>
</comment>
<feature type="compositionally biased region" description="Acidic residues" evidence="1">
    <location>
        <begin position="192"/>
        <end position="228"/>
    </location>
</feature>
<proteinExistence type="predicted"/>
<accession>A0A834MZA6</accession>
<feature type="compositionally biased region" description="Basic and acidic residues" evidence="1">
    <location>
        <begin position="1"/>
        <end position="37"/>
    </location>
</feature>
<reference evidence="2" key="1">
    <citation type="journal article" date="2020" name="G3 (Bethesda)">
        <title>High-Quality Assemblies for Three Invasive Social Wasps from the &lt;i&gt;Vespula&lt;/i&gt; Genus.</title>
        <authorList>
            <person name="Harrop T.W.R."/>
            <person name="Guhlin J."/>
            <person name="McLaughlin G.M."/>
            <person name="Permina E."/>
            <person name="Stockwell P."/>
            <person name="Gilligan J."/>
            <person name="Le Lec M.F."/>
            <person name="Gruber M.A.M."/>
            <person name="Quinn O."/>
            <person name="Lovegrove M."/>
            <person name="Duncan E.J."/>
            <person name="Remnant E.J."/>
            <person name="Van Eeckhoven J."/>
            <person name="Graham B."/>
            <person name="Knapp R.A."/>
            <person name="Langford K.W."/>
            <person name="Kronenberg Z."/>
            <person name="Press M.O."/>
            <person name="Eacker S.M."/>
            <person name="Wilson-Rankin E.E."/>
            <person name="Purcell J."/>
            <person name="Lester P.J."/>
            <person name="Dearden P.K."/>
        </authorList>
    </citation>
    <scope>NUCLEOTIDE SEQUENCE</scope>
    <source>
        <strain evidence="2">Linc-1</strain>
    </source>
</reference>
<feature type="region of interest" description="Disordered" evidence="1">
    <location>
        <begin position="187"/>
        <end position="228"/>
    </location>
</feature>
<dbReference type="Proteomes" id="UP000617340">
    <property type="component" value="Unassembled WGS sequence"/>
</dbReference>
<evidence type="ECO:0000313" key="2">
    <source>
        <dbReference type="EMBL" id="KAF7388443.1"/>
    </source>
</evidence>
<name>A0A834MZA6_VESGE</name>
<protein>
    <submittedName>
        <fullName evidence="2">Uncharacterized protein</fullName>
    </submittedName>
</protein>
<feature type="compositionally biased region" description="Polar residues" evidence="1">
    <location>
        <begin position="66"/>
        <end position="75"/>
    </location>
</feature>
<sequence>MEGEVEEKKGKNDAHEREQEQEQEKQPVKSNVRKEIDIWTVGMAGTDSWPTKKPGGATDSLGMHTPKTNSSSPFSFSLARPNETSILLRFIESSLKTIKRTDKDGPKGSSRMRTTRRQADRLKKNLEEVYVSPVERRVDLGNRKMVYRCIVSSDNSLAGMDGTILPVATVLCFNCSPSALVLIVHGKFSKQDEEEEEEEEEEGEEEEEEEEEDEEEEEEGKDAEDPFV</sequence>
<evidence type="ECO:0000256" key="1">
    <source>
        <dbReference type="SAM" id="MobiDB-lite"/>
    </source>
</evidence>
<dbReference type="AlphaFoldDB" id="A0A834MZA6"/>
<dbReference type="EMBL" id="JACSDZ010000013">
    <property type="protein sequence ID" value="KAF7388443.1"/>
    <property type="molecule type" value="Genomic_DNA"/>
</dbReference>